<evidence type="ECO:0000256" key="8">
    <source>
        <dbReference type="PROSITE-ProRule" id="PRU00339"/>
    </source>
</evidence>
<dbReference type="InterPro" id="IPR019734">
    <property type="entry name" value="TPR_rpt"/>
</dbReference>
<dbReference type="Pfam" id="PF00254">
    <property type="entry name" value="FKBP_C"/>
    <property type="match status" value="2"/>
</dbReference>
<comment type="catalytic activity">
    <reaction evidence="1 7">
        <text>[protein]-peptidylproline (omega=180) = [protein]-peptidylproline (omega=0)</text>
        <dbReference type="Rhea" id="RHEA:16237"/>
        <dbReference type="Rhea" id="RHEA-COMP:10747"/>
        <dbReference type="Rhea" id="RHEA-COMP:10748"/>
        <dbReference type="ChEBI" id="CHEBI:83833"/>
        <dbReference type="ChEBI" id="CHEBI:83834"/>
        <dbReference type="EC" id="5.2.1.8"/>
    </reaction>
</comment>
<evidence type="ECO:0000256" key="2">
    <source>
        <dbReference type="ARBA" id="ARBA00013194"/>
    </source>
</evidence>
<name>A0ABN7B7A8_9HEMI</name>
<dbReference type="InterPro" id="IPR001179">
    <property type="entry name" value="PPIase_FKBP_dom"/>
</dbReference>
<evidence type="ECO:0000256" key="7">
    <source>
        <dbReference type="PROSITE-ProRule" id="PRU00277"/>
    </source>
</evidence>
<feature type="compositionally biased region" description="Basic and acidic residues" evidence="9">
    <location>
        <begin position="433"/>
        <end position="448"/>
    </location>
</feature>
<feature type="region of interest" description="Disordered" evidence="9">
    <location>
        <begin position="409"/>
        <end position="462"/>
    </location>
</feature>
<evidence type="ECO:0000313" key="11">
    <source>
        <dbReference type="EMBL" id="BET00159.1"/>
    </source>
</evidence>
<reference evidence="11 12" key="1">
    <citation type="submission" date="2023-09" db="EMBL/GenBank/DDBJ databases">
        <title>Nesidiocoris tenuis whole genome shotgun sequence.</title>
        <authorList>
            <person name="Shibata T."/>
            <person name="Shimoda M."/>
            <person name="Kobayashi T."/>
            <person name="Uehara T."/>
        </authorList>
    </citation>
    <scope>NUCLEOTIDE SEQUENCE [LARGE SCALE GENOMIC DNA]</scope>
    <source>
        <strain evidence="11 12">Japan</strain>
    </source>
</reference>
<organism evidence="11 12">
    <name type="scientific">Nesidiocoris tenuis</name>
    <dbReference type="NCBI Taxonomy" id="355587"/>
    <lineage>
        <taxon>Eukaryota</taxon>
        <taxon>Metazoa</taxon>
        <taxon>Ecdysozoa</taxon>
        <taxon>Arthropoda</taxon>
        <taxon>Hexapoda</taxon>
        <taxon>Insecta</taxon>
        <taxon>Pterygota</taxon>
        <taxon>Neoptera</taxon>
        <taxon>Paraneoptera</taxon>
        <taxon>Hemiptera</taxon>
        <taxon>Heteroptera</taxon>
        <taxon>Panheteroptera</taxon>
        <taxon>Cimicomorpha</taxon>
        <taxon>Miridae</taxon>
        <taxon>Dicyphina</taxon>
        <taxon>Nesidiocoris</taxon>
    </lineage>
</organism>
<dbReference type="Proteomes" id="UP001307889">
    <property type="component" value="Chromosome 11"/>
</dbReference>
<gene>
    <name evidence="11" type="ORF">NTJ_12976</name>
</gene>
<dbReference type="Gene3D" id="1.25.40.10">
    <property type="entry name" value="Tetratricopeptide repeat domain"/>
    <property type="match status" value="1"/>
</dbReference>
<dbReference type="InterPro" id="IPR046357">
    <property type="entry name" value="PPIase_dom_sf"/>
</dbReference>
<keyword evidence="12" id="KW-1185">Reference proteome</keyword>
<feature type="repeat" description="TPR" evidence="8">
    <location>
        <begin position="340"/>
        <end position="373"/>
    </location>
</feature>
<feature type="domain" description="PPIase FKBP-type" evidence="10">
    <location>
        <begin position="155"/>
        <end position="241"/>
    </location>
</feature>
<dbReference type="SUPFAM" id="SSF48452">
    <property type="entry name" value="TPR-like"/>
    <property type="match status" value="1"/>
</dbReference>
<proteinExistence type="predicted"/>
<dbReference type="SUPFAM" id="SSF54534">
    <property type="entry name" value="FKBP-like"/>
    <property type="match status" value="2"/>
</dbReference>
<evidence type="ECO:0000256" key="1">
    <source>
        <dbReference type="ARBA" id="ARBA00000971"/>
    </source>
</evidence>
<feature type="compositionally biased region" description="Basic and acidic residues" evidence="9">
    <location>
        <begin position="409"/>
        <end position="422"/>
    </location>
</feature>
<evidence type="ECO:0000259" key="10">
    <source>
        <dbReference type="PROSITE" id="PS50059"/>
    </source>
</evidence>
<feature type="repeat" description="TPR" evidence="8">
    <location>
        <begin position="258"/>
        <end position="291"/>
    </location>
</feature>
<dbReference type="EMBL" id="AP028919">
    <property type="protein sequence ID" value="BET00159.1"/>
    <property type="molecule type" value="Genomic_DNA"/>
</dbReference>
<evidence type="ECO:0000256" key="5">
    <source>
        <dbReference type="ARBA" id="ARBA00023110"/>
    </source>
</evidence>
<dbReference type="PROSITE" id="PS50005">
    <property type="entry name" value="TPR"/>
    <property type="match status" value="2"/>
</dbReference>
<dbReference type="PANTHER" id="PTHR46512:SF9">
    <property type="entry name" value="PEPTIDYLPROLYL ISOMERASE"/>
    <property type="match status" value="1"/>
</dbReference>
<dbReference type="EC" id="5.2.1.8" evidence="2 7"/>
<dbReference type="PROSITE" id="PS50059">
    <property type="entry name" value="FKBP_PPIASE"/>
    <property type="match status" value="2"/>
</dbReference>
<dbReference type="Pfam" id="PF13181">
    <property type="entry name" value="TPR_8"/>
    <property type="match status" value="1"/>
</dbReference>
<keyword evidence="4 8" id="KW-0802">TPR repeat</keyword>
<feature type="domain" description="PPIase FKBP-type" evidence="10">
    <location>
        <begin position="38"/>
        <end position="126"/>
    </location>
</feature>
<accession>A0ABN7B7A8</accession>
<dbReference type="Gene3D" id="3.10.50.40">
    <property type="match status" value="2"/>
</dbReference>
<sequence>MVEEMNVDAGDDITPKADGGILKKITAEGSGTTKPGNGCKVTVHYTGTLLDGTVFDSSRDRDTPFEFPLGKGKVISGWDIGVATMKLGERAVFTIREDYAYGKAGSPPKIPPKATLVFDVELISWQPENLSGKKDKGILRFPVTNGSGFESPKEMAEVKIQLKGEFEGRVFDEREVTFNLGEGKVHDLPPGLDTALTHFVVDETSELQLAPQYGFGEEGCAKFNIPPNATLKYTVTLKSFEKIKERWMMSNEEKIEESQKLKEKGTKYFKDNQFEMALKFYNKVVEYLDSSPTMDELEEERKSLRLAGHLNAAMCHLKLNNHLEAKNNCDSALQLDSENQKALFRRGQAYLGLHDPQLAKADFEKIVALDSTNKAAAAQIQIANQKLKEIRSKEKQMYANMFEKFAQKDREKEEEERKKQPDVMKGCFGEWGAEERQREPTNFEKENPDILMLEGAGDFKNM</sequence>
<dbReference type="InterPro" id="IPR050754">
    <property type="entry name" value="FKBP4/5/8-like"/>
</dbReference>
<protein>
    <recommendedName>
        <fullName evidence="2 7">peptidylprolyl isomerase</fullName>
        <ecNumber evidence="2 7">5.2.1.8</ecNumber>
    </recommendedName>
</protein>
<dbReference type="InterPro" id="IPR011990">
    <property type="entry name" value="TPR-like_helical_dom_sf"/>
</dbReference>
<keyword evidence="3" id="KW-0677">Repeat</keyword>
<evidence type="ECO:0000256" key="4">
    <source>
        <dbReference type="ARBA" id="ARBA00022803"/>
    </source>
</evidence>
<evidence type="ECO:0000313" key="12">
    <source>
        <dbReference type="Proteomes" id="UP001307889"/>
    </source>
</evidence>
<evidence type="ECO:0000256" key="6">
    <source>
        <dbReference type="ARBA" id="ARBA00023235"/>
    </source>
</evidence>
<dbReference type="SMART" id="SM00028">
    <property type="entry name" value="TPR"/>
    <property type="match status" value="3"/>
</dbReference>
<keyword evidence="6 7" id="KW-0413">Isomerase</keyword>
<keyword evidence="5 7" id="KW-0697">Rotamase</keyword>
<evidence type="ECO:0000256" key="3">
    <source>
        <dbReference type="ARBA" id="ARBA00022737"/>
    </source>
</evidence>
<evidence type="ECO:0000256" key="9">
    <source>
        <dbReference type="SAM" id="MobiDB-lite"/>
    </source>
</evidence>
<dbReference type="PANTHER" id="PTHR46512">
    <property type="entry name" value="PEPTIDYLPROLYL ISOMERASE"/>
    <property type="match status" value="1"/>
</dbReference>